<evidence type="ECO:0000313" key="2">
    <source>
        <dbReference type="Proteomes" id="UP000608154"/>
    </source>
</evidence>
<dbReference type="Proteomes" id="UP000608154">
    <property type="component" value="Unassembled WGS sequence"/>
</dbReference>
<proteinExistence type="predicted"/>
<name>A0A916X5X1_9SPHN</name>
<sequence>MHLCVDAIGVRVVDTAAIAAEFKAMIFAPDGIPDQGAAIERGEPMRTNVGRGRNRPVLLAVHQDMHACDAAGPQRAIEFDSPCGCVPCVMMKDHALTPMSVGRLCGLAPDVRHAGHRLSP</sequence>
<gene>
    <name evidence="1" type="ORF">GCM10011494_34620</name>
</gene>
<evidence type="ECO:0000313" key="1">
    <source>
        <dbReference type="EMBL" id="GGC12861.1"/>
    </source>
</evidence>
<dbReference type="AlphaFoldDB" id="A0A916X5X1"/>
<protein>
    <submittedName>
        <fullName evidence="1">Uncharacterized protein</fullName>
    </submittedName>
</protein>
<dbReference type="EMBL" id="BMHK01000035">
    <property type="protein sequence ID" value="GGC12861.1"/>
    <property type="molecule type" value="Genomic_DNA"/>
</dbReference>
<accession>A0A916X5X1</accession>
<reference evidence="1" key="1">
    <citation type="journal article" date="2014" name="Int. J. Syst. Evol. Microbiol.">
        <title>Complete genome sequence of Corynebacterium casei LMG S-19264T (=DSM 44701T), isolated from a smear-ripened cheese.</title>
        <authorList>
            <consortium name="US DOE Joint Genome Institute (JGI-PGF)"/>
            <person name="Walter F."/>
            <person name="Albersmeier A."/>
            <person name="Kalinowski J."/>
            <person name="Ruckert C."/>
        </authorList>
    </citation>
    <scope>NUCLEOTIDE SEQUENCE</scope>
    <source>
        <strain evidence="1">CGMCC 1.15095</strain>
    </source>
</reference>
<comment type="caution">
    <text evidence="1">The sequence shown here is derived from an EMBL/GenBank/DDBJ whole genome shotgun (WGS) entry which is preliminary data.</text>
</comment>
<organism evidence="1 2">
    <name type="scientific">Novosphingobium endophyticum</name>
    <dbReference type="NCBI Taxonomy" id="1955250"/>
    <lineage>
        <taxon>Bacteria</taxon>
        <taxon>Pseudomonadati</taxon>
        <taxon>Pseudomonadota</taxon>
        <taxon>Alphaproteobacteria</taxon>
        <taxon>Sphingomonadales</taxon>
        <taxon>Sphingomonadaceae</taxon>
        <taxon>Novosphingobium</taxon>
    </lineage>
</organism>
<keyword evidence="2" id="KW-1185">Reference proteome</keyword>
<reference evidence="1" key="2">
    <citation type="submission" date="2020-09" db="EMBL/GenBank/DDBJ databases">
        <authorList>
            <person name="Sun Q."/>
            <person name="Zhou Y."/>
        </authorList>
    </citation>
    <scope>NUCLEOTIDE SEQUENCE</scope>
    <source>
        <strain evidence="1">CGMCC 1.15095</strain>
    </source>
</reference>